<dbReference type="Proteomes" id="UP000245698">
    <property type="component" value="Unassembled WGS sequence"/>
</dbReference>
<keyword evidence="2" id="KW-1185">Reference proteome</keyword>
<gene>
    <name evidence="1" type="ORF">BQ8482_100172</name>
</gene>
<reference evidence="2" key="1">
    <citation type="submission" date="2016-12" db="EMBL/GenBank/DDBJ databases">
        <authorList>
            <person name="Brunel B."/>
        </authorList>
    </citation>
    <scope>NUCLEOTIDE SEQUENCE [LARGE SCALE GENOMIC DNA]</scope>
</reference>
<protein>
    <submittedName>
        <fullName evidence="1">Uncharacterized protein</fullName>
    </submittedName>
</protein>
<dbReference type="EMBL" id="FUIG01000002">
    <property type="protein sequence ID" value="SJM27976.1"/>
    <property type="molecule type" value="Genomic_DNA"/>
</dbReference>
<organism evidence="1 2">
    <name type="scientific">Mesorhizobium delmotii</name>
    <dbReference type="NCBI Taxonomy" id="1631247"/>
    <lineage>
        <taxon>Bacteria</taxon>
        <taxon>Pseudomonadati</taxon>
        <taxon>Pseudomonadota</taxon>
        <taxon>Alphaproteobacteria</taxon>
        <taxon>Hyphomicrobiales</taxon>
        <taxon>Phyllobacteriaceae</taxon>
        <taxon>Mesorhizobium</taxon>
    </lineage>
</organism>
<name>A0A2P9AA23_9HYPH</name>
<sequence>MIPPEKKPPRRLFPKKALWWCVHQNKRAGETGPFWMIRLLAPRVPLGRAKDALAI</sequence>
<evidence type="ECO:0000313" key="2">
    <source>
        <dbReference type="Proteomes" id="UP000245698"/>
    </source>
</evidence>
<dbReference type="AlphaFoldDB" id="A0A2P9AA23"/>
<evidence type="ECO:0000313" key="1">
    <source>
        <dbReference type="EMBL" id="SJM27976.1"/>
    </source>
</evidence>
<accession>A0A2P9AA23</accession>
<proteinExistence type="predicted"/>